<evidence type="ECO:0000256" key="1">
    <source>
        <dbReference type="SAM" id="MobiDB-lite"/>
    </source>
</evidence>
<gene>
    <name evidence="2" type="ORF">FOZ62_020659</name>
</gene>
<feature type="compositionally biased region" description="Basic and acidic residues" evidence="1">
    <location>
        <begin position="11"/>
        <end position="22"/>
    </location>
</feature>
<feature type="compositionally biased region" description="Polar residues" evidence="1">
    <location>
        <begin position="111"/>
        <end position="122"/>
    </location>
</feature>
<feature type="region of interest" description="Disordered" evidence="1">
    <location>
        <begin position="1"/>
        <end position="22"/>
    </location>
</feature>
<feature type="region of interest" description="Disordered" evidence="1">
    <location>
        <begin position="88"/>
        <end position="122"/>
    </location>
</feature>
<dbReference type="EMBL" id="JABANM010016354">
    <property type="protein sequence ID" value="KAF4729589.1"/>
    <property type="molecule type" value="Genomic_DNA"/>
</dbReference>
<protein>
    <submittedName>
        <fullName evidence="2">Uncharacterized protein</fullName>
    </submittedName>
</protein>
<dbReference type="AlphaFoldDB" id="A0A7J6S9E5"/>
<comment type="caution">
    <text evidence="2">The sequence shown here is derived from an EMBL/GenBank/DDBJ whole genome shotgun (WGS) entry which is preliminary data.</text>
</comment>
<reference evidence="2 3" key="1">
    <citation type="submission" date="2020-04" db="EMBL/GenBank/DDBJ databases">
        <title>Perkinsus olseni comparative genomics.</title>
        <authorList>
            <person name="Bogema D.R."/>
        </authorList>
    </citation>
    <scope>NUCLEOTIDE SEQUENCE [LARGE SCALE GENOMIC DNA]</scope>
    <source>
        <strain evidence="2">ATCC PRA-205</strain>
    </source>
</reference>
<feature type="compositionally biased region" description="Polar residues" evidence="1">
    <location>
        <begin position="1"/>
        <end position="10"/>
    </location>
</feature>
<accession>A0A7J6S9E5</accession>
<organism evidence="2 3">
    <name type="scientific">Perkinsus olseni</name>
    <name type="common">Perkinsus atlanticus</name>
    <dbReference type="NCBI Taxonomy" id="32597"/>
    <lineage>
        <taxon>Eukaryota</taxon>
        <taxon>Sar</taxon>
        <taxon>Alveolata</taxon>
        <taxon>Perkinsozoa</taxon>
        <taxon>Perkinsea</taxon>
        <taxon>Perkinsida</taxon>
        <taxon>Perkinsidae</taxon>
        <taxon>Perkinsus</taxon>
    </lineage>
</organism>
<name>A0A7J6S9E5_PEROL</name>
<feature type="compositionally biased region" description="Basic and acidic residues" evidence="1">
    <location>
        <begin position="89"/>
        <end position="107"/>
    </location>
</feature>
<evidence type="ECO:0000313" key="2">
    <source>
        <dbReference type="EMBL" id="KAF4729589.1"/>
    </source>
</evidence>
<proteinExistence type="predicted"/>
<dbReference type="Proteomes" id="UP000574390">
    <property type="component" value="Unassembled WGS sequence"/>
</dbReference>
<feature type="non-terminal residue" evidence="2">
    <location>
        <position position="1"/>
    </location>
</feature>
<sequence>MAEATGSLQESGEKDLRGEMRRRVDAAEHSIAAMGGRVDAAMGAVKRGLADTAVGGAKSEIQNSLGVLESELSQDLALMNDQITGSVERGVDSVRKRQAHESSEQSRKMKNLQSAISGGASS</sequence>
<evidence type="ECO:0000313" key="3">
    <source>
        <dbReference type="Proteomes" id="UP000574390"/>
    </source>
</evidence>